<dbReference type="GeneTree" id="ENSGT00940000160327"/>
<dbReference type="GO" id="GO:0015203">
    <property type="term" value="F:polyamine transmembrane transporter activity"/>
    <property type="evidence" value="ECO:0007669"/>
    <property type="project" value="TreeGrafter"/>
</dbReference>
<evidence type="ECO:0000256" key="1">
    <source>
        <dbReference type="ARBA" id="ARBA00004141"/>
    </source>
</evidence>
<dbReference type="InterPro" id="IPR008250">
    <property type="entry name" value="ATPase_P-typ_transduc_dom_A_sf"/>
</dbReference>
<dbReference type="GO" id="GO:0005524">
    <property type="term" value="F:ATP binding"/>
    <property type="evidence" value="ECO:0007669"/>
    <property type="project" value="UniProtKB-KW"/>
</dbReference>
<keyword evidence="7" id="KW-1133">Transmembrane helix</keyword>
<dbReference type="InterPro" id="IPR006544">
    <property type="entry name" value="P-type_TPase_V"/>
</dbReference>
<name>A0A670Z528_PSETE</name>
<dbReference type="Gene3D" id="2.70.150.10">
    <property type="entry name" value="Calcium-transporting ATPase, cytoplasmic transduction domain A"/>
    <property type="match status" value="1"/>
</dbReference>
<dbReference type="Ensembl" id="ENSPTXT00000017416.1">
    <property type="protein sequence ID" value="ENSPTXP00000016898.1"/>
    <property type="gene ID" value="ENSPTXG00000011653.1"/>
</dbReference>
<dbReference type="PANTHER" id="PTHR45630">
    <property type="entry name" value="CATION-TRANSPORTING ATPASE-RELATED"/>
    <property type="match status" value="1"/>
</dbReference>
<keyword evidence="7" id="KW-0812">Transmembrane</keyword>
<dbReference type="GO" id="GO:0031902">
    <property type="term" value="C:late endosome membrane"/>
    <property type="evidence" value="ECO:0007669"/>
    <property type="project" value="TreeGrafter"/>
</dbReference>
<evidence type="ECO:0000256" key="4">
    <source>
        <dbReference type="ARBA" id="ARBA00022840"/>
    </source>
</evidence>
<keyword evidence="3" id="KW-0547">Nucleotide-binding</keyword>
<keyword evidence="5" id="KW-0460">Magnesium</keyword>
<protein>
    <recommendedName>
        <fullName evidence="8">P-type ATPase A domain-containing protein</fullName>
    </recommendedName>
</protein>
<keyword evidence="10" id="KW-1185">Reference proteome</keyword>
<dbReference type="GO" id="GO:0019829">
    <property type="term" value="F:ATPase-coupled monoatomic cation transmembrane transporter activity"/>
    <property type="evidence" value="ECO:0007669"/>
    <property type="project" value="TreeGrafter"/>
</dbReference>
<dbReference type="GO" id="GO:0140358">
    <property type="term" value="F:P-type transmembrane transporter activity"/>
    <property type="evidence" value="ECO:0007669"/>
    <property type="project" value="InterPro"/>
</dbReference>
<organism evidence="9 10">
    <name type="scientific">Pseudonaja textilis</name>
    <name type="common">Eastern brown snake</name>
    <dbReference type="NCBI Taxonomy" id="8673"/>
    <lineage>
        <taxon>Eukaryota</taxon>
        <taxon>Metazoa</taxon>
        <taxon>Chordata</taxon>
        <taxon>Craniata</taxon>
        <taxon>Vertebrata</taxon>
        <taxon>Euteleostomi</taxon>
        <taxon>Lepidosauria</taxon>
        <taxon>Squamata</taxon>
        <taxon>Bifurcata</taxon>
        <taxon>Unidentata</taxon>
        <taxon>Episquamata</taxon>
        <taxon>Toxicofera</taxon>
        <taxon>Serpentes</taxon>
        <taxon>Colubroidea</taxon>
        <taxon>Elapidae</taxon>
        <taxon>Hydrophiinae</taxon>
        <taxon>Pseudonaja</taxon>
    </lineage>
</organism>
<dbReference type="Pfam" id="PF00122">
    <property type="entry name" value="E1-E2_ATPase"/>
    <property type="match status" value="1"/>
</dbReference>
<dbReference type="AlphaFoldDB" id="A0A670Z528"/>
<keyword evidence="4" id="KW-0067">ATP-binding</keyword>
<dbReference type="InterPro" id="IPR059000">
    <property type="entry name" value="ATPase_P-type_domA"/>
</dbReference>
<evidence type="ECO:0000256" key="7">
    <source>
        <dbReference type="SAM" id="Phobius"/>
    </source>
</evidence>
<dbReference type="GO" id="GO:0046872">
    <property type="term" value="F:metal ion binding"/>
    <property type="evidence" value="ECO:0007669"/>
    <property type="project" value="UniProtKB-KW"/>
</dbReference>
<dbReference type="SUPFAM" id="SSF81653">
    <property type="entry name" value="Calcium ATPase, transduction domain A"/>
    <property type="match status" value="1"/>
</dbReference>
<dbReference type="GO" id="GO:0006874">
    <property type="term" value="P:intracellular calcium ion homeostasis"/>
    <property type="evidence" value="ECO:0007669"/>
    <property type="project" value="TreeGrafter"/>
</dbReference>
<evidence type="ECO:0000259" key="8">
    <source>
        <dbReference type="Pfam" id="PF00122"/>
    </source>
</evidence>
<dbReference type="SUPFAM" id="SSF81665">
    <property type="entry name" value="Calcium ATPase, transmembrane domain M"/>
    <property type="match status" value="1"/>
</dbReference>
<reference evidence="9" key="1">
    <citation type="submission" date="2025-08" db="UniProtKB">
        <authorList>
            <consortium name="Ensembl"/>
        </authorList>
    </citation>
    <scope>IDENTIFICATION</scope>
</reference>
<evidence type="ECO:0000256" key="3">
    <source>
        <dbReference type="ARBA" id="ARBA00022741"/>
    </source>
</evidence>
<dbReference type="PANTHER" id="PTHR45630:SF4">
    <property type="entry name" value="CATION-TRANSPORTING ATPASE 13A5-RELATED"/>
    <property type="match status" value="1"/>
</dbReference>
<dbReference type="InterPro" id="IPR023298">
    <property type="entry name" value="ATPase_P-typ_TM_dom_sf"/>
</dbReference>
<keyword evidence="2" id="KW-0479">Metal-binding</keyword>
<accession>A0A670Z528</accession>
<evidence type="ECO:0000313" key="9">
    <source>
        <dbReference type="Ensembl" id="ENSPTXP00000016898.1"/>
    </source>
</evidence>
<feature type="domain" description="P-type ATPase A" evidence="8">
    <location>
        <begin position="16"/>
        <end position="117"/>
    </location>
</feature>
<keyword evidence="7" id="KW-0472">Membrane</keyword>
<reference evidence="9" key="2">
    <citation type="submission" date="2025-09" db="UniProtKB">
        <authorList>
            <consortium name="Ensembl"/>
        </authorList>
    </citation>
    <scope>IDENTIFICATION</scope>
</reference>
<feature type="transmembrane region" description="Helical" evidence="7">
    <location>
        <begin position="131"/>
        <end position="157"/>
    </location>
</feature>
<sequence length="233" mass="25108">MVWIAERPTLCPPQGSSTVESRHLVPGDLLLLEGQRFSLPCDAILLEGSCVVNEGLLTGESVPVSKTPLPHSDNTLPWKAYGRGDHQRHVLFCGTEVIQTRRAGPGPVRAVVLQTGECRTSCLAQPASDTVAMALLLLTVPVPPVIPAALTTSIVYAQRRLARKRIFCISPQRINLCGQINLVCFDKVGRGAGVVQGTGTAPPVRKAPPPPRSCVSTHKWKYSSTFNRGQAYV</sequence>
<comment type="subcellular location">
    <subcellularLocation>
        <location evidence="1">Membrane</location>
        <topology evidence="1">Multi-pass membrane protein</topology>
    </subcellularLocation>
</comment>
<evidence type="ECO:0000256" key="6">
    <source>
        <dbReference type="ARBA" id="ARBA00022967"/>
    </source>
</evidence>
<dbReference type="Proteomes" id="UP000472273">
    <property type="component" value="Unplaced"/>
</dbReference>
<evidence type="ECO:0000256" key="5">
    <source>
        <dbReference type="ARBA" id="ARBA00022842"/>
    </source>
</evidence>
<evidence type="ECO:0000313" key="10">
    <source>
        <dbReference type="Proteomes" id="UP000472273"/>
    </source>
</evidence>
<evidence type="ECO:0000256" key="2">
    <source>
        <dbReference type="ARBA" id="ARBA00022723"/>
    </source>
</evidence>
<proteinExistence type="predicted"/>
<keyword evidence="6" id="KW-1278">Translocase</keyword>
<dbReference type="OMA" id="AYNTEDY"/>